<evidence type="ECO:0000256" key="3">
    <source>
        <dbReference type="ARBA" id="ARBA00022989"/>
    </source>
</evidence>
<proteinExistence type="inferred from homology"/>
<dbReference type="SUPFAM" id="SSF81338">
    <property type="entry name" value="Aquaporin-like"/>
    <property type="match status" value="1"/>
</dbReference>
<organism evidence="8 9">
    <name type="scientific">Coptis chinensis</name>
    <dbReference type="NCBI Taxonomy" id="261450"/>
    <lineage>
        <taxon>Eukaryota</taxon>
        <taxon>Viridiplantae</taxon>
        <taxon>Streptophyta</taxon>
        <taxon>Embryophyta</taxon>
        <taxon>Tracheophyta</taxon>
        <taxon>Spermatophyta</taxon>
        <taxon>Magnoliopsida</taxon>
        <taxon>Ranunculales</taxon>
        <taxon>Ranunculaceae</taxon>
        <taxon>Coptidoideae</taxon>
        <taxon>Coptis</taxon>
    </lineage>
</organism>
<dbReference type="EMBL" id="JADFTS010000002">
    <property type="protein sequence ID" value="KAF9620819.1"/>
    <property type="molecule type" value="Genomic_DNA"/>
</dbReference>
<evidence type="ECO:0000256" key="5">
    <source>
        <dbReference type="RuleBase" id="RU000477"/>
    </source>
</evidence>
<dbReference type="AlphaFoldDB" id="A0A835IP64"/>
<evidence type="ECO:0000313" key="8">
    <source>
        <dbReference type="EMBL" id="KAF9620819.1"/>
    </source>
</evidence>
<protein>
    <submittedName>
        <fullName evidence="8">Uncharacterized protein</fullName>
    </submittedName>
</protein>
<comment type="subcellular location">
    <subcellularLocation>
        <location evidence="1">Membrane</location>
        <topology evidence="1">Multi-pass membrane protein</topology>
    </subcellularLocation>
</comment>
<name>A0A835IP64_9MAGN</name>
<feature type="transmembrane region" description="Helical" evidence="7">
    <location>
        <begin position="207"/>
        <end position="227"/>
    </location>
</feature>
<feature type="transmembrane region" description="Helical" evidence="7">
    <location>
        <begin position="180"/>
        <end position="200"/>
    </location>
</feature>
<evidence type="ECO:0000256" key="4">
    <source>
        <dbReference type="ARBA" id="ARBA00023136"/>
    </source>
</evidence>
<dbReference type="OrthoDB" id="3222at2759"/>
<dbReference type="Gene3D" id="1.20.1080.10">
    <property type="entry name" value="Glycerol uptake facilitator protein"/>
    <property type="match status" value="1"/>
</dbReference>
<evidence type="ECO:0000256" key="7">
    <source>
        <dbReference type="SAM" id="Phobius"/>
    </source>
</evidence>
<dbReference type="Proteomes" id="UP000631114">
    <property type="component" value="Unassembled WGS sequence"/>
</dbReference>
<feature type="compositionally biased region" description="Basic and acidic residues" evidence="6">
    <location>
        <begin position="9"/>
        <end position="20"/>
    </location>
</feature>
<comment type="caution">
    <text evidence="8">The sequence shown here is derived from an EMBL/GenBank/DDBJ whole genome shotgun (WGS) entry which is preliminary data.</text>
</comment>
<evidence type="ECO:0000256" key="1">
    <source>
        <dbReference type="ARBA" id="ARBA00004141"/>
    </source>
</evidence>
<evidence type="ECO:0000256" key="6">
    <source>
        <dbReference type="SAM" id="MobiDB-lite"/>
    </source>
</evidence>
<keyword evidence="9" id="KW-1185">Reference proteome</keyword>
<reference evidence="8 9" key="1">
    <citation type="submission" date="2020-10" db="EMBL/GenBank/DDBJ databases">
        <title>The Coptis chinensis genome and diversification of protoberbering-type alkaloids.</title>
        <authorList>
            <person name="Wang B."/>
            <person name="Shu S."/>
            <person name="Song C."/>
            <person name="Liu Y."/>
        </authorList>
    </citation>
    <scope>NUCLEOTIDE SEQUENCE [LARGE SCALE GENOMIC DNA]</scope>
    <source>
        <strain evidence="8">HL-2020</strain>
        <tissue evidence="8">Leaf</tissue>
    </source>
</reference>
<accession>A0A835IP64</accession>
<feature type="transmembrane region" description="Helical" evidence="7">
    <location>
        <begin position="263"/>
        <end position="280"/>
    </location>
</feature>
<dbReference type="GO" id="GO:0016020">
    <property type="term" value="C:membrane"/>
    <property type="evidence" value="ECO:0007669"/>
    <property type="project" value="UniProtKB-SubCell"/>
</dbReference>
<keyword evidence="3 7" id="KW-1133">Transmembrane helix</keyword>
<keyword evidence="4 7" id="KW-0472">Membrane</keyword>
<comment type="similarity">
    <text evidence="5">Belongs to the MIP/aquaporin (TC 1.A.8) family.</text>
</comment>
<feature type="transmembrane region" description="Helical" evidence="7">
    <location>
        <begin position="49"/>
        <end position="70"/>
    </location>
</feature>
<dbReference type="PANTHER" id="PTHR47002:SF2">
    <property type="entry name" value="AQUAPORIN AQPAE.A-LIKE"/>
    <property type="match status" value="1"/>
</dbReference>
<sequence>MTGSSSVHSNDHRTEGWKNEDGKKPALSTFSGRLGLQDFYSLQVWRASIAELLGTATLVFAIDTIVISSIETETNVPNLLLSILVAILITILLLATNPISGGHINPVITFSAALLGLITVSRAIIYILAQCIGGLLGALALKAVVGSSIERAFSLGGCTVSVIAPGPHGPTTIGIETNQALWLEIICTFVVLFASIWMAFDERQAKAHGALTVCAIVGIVMGLMVFVSTTVTTKKGYAGVGMNPARCIGPAIVRGGHLWDDHWIFWVGPAIACVTFYLYVKIIPRQHFKD</sequence>
<evidence type="ECO:0000256" key="2">
    <source>
        <dbReference type="ARBA" id="ARBA00022692"/>
    </source>
</evidence>
<dbReference type="InterPro" id="IPR000425">
    <property type="entry name" value="MIP"/>
</dbReference>
<dbReference type="InterPro" id="IPR023271">
    <property type="entry name" value="Aquaporin-like"/>
</dbReference>
<dbReference type="Pfam" id="PF00230">
    <property type="entry name" value="MIP"/>
    <property type="match status" value="1"/>
</dbReference>
<evidence type="ECO:0000313" key="9">
    <source>
        <dbReference type="Proteomes" id="UP000631114"/>
    </source>
</evidence>
<feature type="transmembrane region" description="Helical" evidence="7">
    <location>
        <begin position="76"/>
        <end position="95"/>
    </location>
</feature>
<dbReference type="GO" id="GO:0015267">
    <property type="term" value="F:channel activity"/>
    <property type="evidence" value="ECO:0007669"/>
    <property type="project" value="InterPro"/>
</dbReference>
<dbReference type="PRINTS" id="PR00783">
    <property type="entry name" value="MINTRINSICP"/>
</dbReference>
<feature type="region of interest" description="Disordered" evidence="6">
    <location>
        <begin position="1"/>
        <end position="20"/>
    </location>
</feature>
<keyword evidence="5" id="KW-0813">Transport</keyword>
<keyword evidence="2 5" id="KW-0812">Transmembrane</keyword>
<gene>
    <name evidence="8" type="ORF">IFM89_014756</name>
</gene>
<dbReference type="PANTHER" id="PTHR47002">
    <property type="entry name" value="AQUAPORIN-LIKE"/>
    <property type="match status" value="1"/>
</dbReference>